<dbReference type="AlphaFoldDB" id="A0A7W8AFF5"/>
<protein>
    <submittedName>
        <fullName evidence="2">Uncharacterized protein</fullName>
    </submittedName>
</protein>
<evidence type="ECO:0000313" key="3">
    <source>
        <dbReference type="Proteomes" id="UP000531231"/>
    </source>
</evidence>
<keyword evidence="1" id="KW-0812">Transmembrane</keyword>
<dbReference type="EMBL" id="JACHIL010000001">
    <property type="protein sequence ID" value="MBB5089496.1"/>
    <property type="molecule type" value="Genomic_DNA"/>
</dbReference>
<sequence>MLYHRFTIISLFALGTVFLSLLLMNENHANRAGHMAQALSYSFLQTETSRPAQAATITKSQDKEMLP</sequence>
<organism evidence="2 3">
    <name type="scientific">Pseudochrobactrum saccharolyticum</name>
    <dbReference type="NCBI Taxonomy" id="354352"/>
    <lineage>
        <taxon>Bacteria</taxon>
        <taxon>Pseudomonadati</taxon>
        <taxon>Pseudomonadota</taxon>
        <taxon>Alphaproteobacteria</taxon>
        <taxon>Hyphomicrobiales</taxon>
        <taxon>Brucellaceae</taxon>
        <taxon>Pseudochrobactrum</taxon>
    </lineage>
</organism>
<feature type="transmembrane region" description="Helical" evidence="1">
    <location>
        <begin position="6"/>
        <end position="25"/>
    </location>
</feature>
<name>A0A7W8AFF5_9HYPH</name>
<comment type="caution">
    <text evidence="2">The sequence shown here is derived from an EMBL/GenBank/DDBJ whole genome shotgun (WGS) entry which is preliminary data.</text>
</comment>
<reference evidence="2 3" key="1">
    <citation type="submission" date="2020-08" db="EMBL/GenBank/DDBJ databases">
        <title>Genomic Encyclopedia of Type Strains, Phase IV (KMG-IV): sequencing the most valuable type-strain genomes for metagenomic binning, comparative biology and taxonomic classification.</title>
        <authorList>
            <person name="Goeker M."/>
        </authorList>
    </citation>
    <scope>NUCLEOTIDE SEQUENCE [LARGE SCALE GENOMIC DNA]</scope>
    <source>
        <strain evidence="2 3">DSM 25620</strain>
    </source>
</reference>
<keyword evidence="3" id="KW-1185">Reference proteome</keyword>
<keyword evidence="1" id="KW-1133">Transmembrane helix</keyword>
<accession>A0A7W8AFF5</accession>
<gene>
    <name evidence="2" type="ORF">HNQ68_000008</name>
</gene>
<evidence type="ECO:0000256" key="1">
    <source>
        <dbReference type="SAM" id="Phobius"/>
    </source>
</evidence>
<dbReference type="RefSeq" id="WP_151158116.1">
    <property type="nucleotide sequence ID" value="NZ_JACHIL010000001.1"/>
</dbReference>
<keyword evidence="1" id="KW-0472">Membrane</keyword>
<dbReference type="Proteomes" id="UP000531231">
    <property type="component" value="Unassembled WGS sequence"/>
</dbReference>
<evidence type="ECO:0000313" key="2">
    <source>
        <dbReference type="EMBL" id="MBB5089496.1"/>
    </source>
</evidence>
<proteinExistence type="predicted"/>